<evidence type="ECO:0000313" key="1">
    <source>
        <dbReference type="EnsemblProtists" id="HpaP809759"/>
    </source>
</evidence>
<organism evidence="1 2">
    <name type="scientific">Hyaloperonospora arabidopsidis (strain Emoy2)</name>
    <name type="common">Downy mildew agent</name>
    <name type="synonym">Peronospora arabidopsidis</name>
    <dbReference type="NCBI Taxonomy" id="559515"/>
    <lineage>
        <taxon>Eukaryota</taxon>
        <taxon>Sar</taxon>
        <taxon>Stramenopiles</taxon>
        <taxon>Oomycota</taxon>
        <taxon>Peronosporomycetes</taxon>
        <taxon>Peronosporales</taxon>
        <taxon>Peronosporaceae</taxon>
        <taxon>Hyaloperonospora</taxon>
    </lineage>
</organism>
<dbReference type="InParanoid" id="M4BTH4"/>
<dbReference type="VEuPathDB" id="FungiDB:HpaG809759"/>
<dbReference type="Proteomes" id="UP000011713">
    <property type="component" value="Unassembled WGS sequence"/>
</dbReference>
<dbReference type="EMBL" id="JH597840">
    <property type="status" value="NOT_ANNOTATED_CDS"/>
    <property type="molecule type" value="Genomic_DNA"/>
</dbReference>
<protein>
    <submittedName>
        <fullName evidence="1">Uncharacterized protein</fullName>
    </submittedName>
</protein>
<keyword evidence="2" id="KW-1185">Reference proteome</keyword>
<proteinExistence type="predicted"/>
<dbReference type="EnsemblProtists" id="HpaT809759">
    <property type="protein sequence ID" value="HpaP809759"/>
    <property type="gene ID" value="HpaG809759"/>
</dbReference>
<reference evidence="2" key="1">
    <citation type="journal article" date="2010" name="Science">
        <title>Signatures of adaptation to obligate biotrophy in the Hyaloperonospora arabidopsidis genome.</title>
        <authorList>
            <person name="Baxter L."/>
            <person name="Tripathy S."/>
            <person name="Ishaque N."/>
            <person name="Boot N."/>
            <person name="Cabral A."/>
            <person name="Kemen E."/>
            <person name="Thines M."/>
            <person name="Ah-Fong A."/>
            <person name="Anderson R."/>
            <person name="Badejoko W."/>
            <person name="Bittner-Eddy P."/>
            <person name="Boore J.L."/>
            <person name="Chibucos M.C."/>
            <person name="Coates M."/>
            <person name="Dehal P."/>
            <person name="Delehaunty K."/>
            <person name="Dong S."/>
            <person name="Downton P."/>
            <person name="Dumas B."/>
            <person name="Fabro G."/>
            <person name="Fronick C."/>
            <person name="Fuerstenberg S.I."/>
            <person name="Fulton L."/>
            <person name="Gaulin E."/>
            <person name="Govers F."/>
            <person name="Hughes L."/>
            <person name="Humphray S."/>
            <person name="Jiang R.H."/>
            <person name="Judelson H."/>
            <person name="Kamoun S."/>
            <person name="Kyung K."/>
            <person name="Meijer H."/>
            <person name="Minx P."/>
            <person name="Morris P."/>
            <person name="Nelson J."/>
            <person name="Phuntumart V."/>
            <person name="Qutob D."/>
            <person name="Rehmany A."/>
            <person name="Rougon-Cardoso A."/>
            <person name="Ryden P."/>
            <person name="Torto-Alalibo T."/>
            <person name="Studholme D."/>
            <person name="Wang Y."/>
            <person name="Win J."/>
            <person name="Wood J."/>
            <person name="Clifton S.W."/>
            <person name="Rogers J."/>
            <person name="Van den Ackerveken G."/>
            <person name="Jones J.D."/>
            <person name="McDowell J.M."/>
            <person name="Beynon J."/>
            <person name="Tyler B.M."/>
        </authorList>
    </citation>
    <scope>NUCLEOTIDE SEQUENCE [LARGE SCALE GENOMIC DNA]</scope>
    <source>
        <strain evidence="2">Emoy2</strain>
    </source>
</reference>
<name>M4BTH4_HYAAE</name>
<dbReference type="HOGENOM" id="CLU_2125834_0_0_1"/>
<reference evidence="1" key="2">
    <citation type="submission" date="2015-06" db="UniProtKB">
        <authorList>
            <consortium name="EnsemblProtists"/>
        </authorList>
    </citation>
    <scope>IDENTIFICATION</scope>
    <source>
        <strain evidence="1">Emoy2</strain>
    </source>
</reference>
<accession>M4BTH4</accession>
<dbReference type="AlphaFoldDB" id="M4BTH4"/>
<evidence type="ECO:0000313" key="2">
    <source>
        <dbReference type="Proteomes" id="UP000011713"/>
    </source>
</evidence>
<sequence length="114" mass="12621">MSSTETLKVLCQQAERVVVTNKMVRETAMPTRVWSTNAVSRLRTRGEKAAVVGRDVRVVPLTFTEENLSSTGTSVVSMFDKRQIARPRPGGGNVHHEELDVSVSFVHTSPAVWK</sequence>